<dbReference type="InterPro" id="IPR052897">
    <property type="entry name" value="Sec-Metab_Biosynth_Hydrolase"/>
</dbReference>
<name>A0ABV6TAR1_9ACTN</name>
<dbReference type="Gene3D" id="3.40.50.1820">
    <property type="entry name" value="alpha/beta hydrolase"/>
    <property type="match status" value="1"/>
</dbReference>
<dbReference type="RefSeq" id="WP_394316688.1">
    <property type="nucleotide sequence ID" value="NZ_JBHMQV010000001.1"/>
</dbReference>
<dbReference type="PANTHER" id="PTHR37017">
    <property type="entry name" value="AB HYDROLASE-1 DOMAIN-CONTAINING PROTEIN-RELATED"/>
    <property type="match status" value="1"/>
</dbReference>
<accession>A0ABV6TAR1</accession>
<evidence type="ECO:0000256" key="1">
    <source>
        <dbReference type="SAM" id="MobiDB-lite"/>
    </source>
</evidence>
<proteinExistence type="predicted"/>
<dbReference type="SUPFAM" id="SSF53474">
    <property type="entry name" value="alpha/beta-Hydrolases"/>
    <property type="match status" value="1"/>
</dbReference>
<keyword evidence="4" id="KW-1185">Reference proteome</keyword>
<protein>
    <submittedName>
        <fullName evidence="3">Alpha/beta fold hydrolase</fullName>
    </submittedName>
</protein>
<dbReference type="InterPro" id="IPR029058">
    <property type="entry name" value="AB_hydrolase_fold"/>
</dbReference>
<feature type="domain" description="AB hydrolase-1" evidence="2">
    <location>
        <begin position="47"/>
        <end position="261"/>
    </location>
</feature>
<dbReference type="EMBL" id="JBHMQV010000001">
    <property type="protein sequence ID" value="MFC0842883.1"/>
    <property type="molecule type" value="Genomic_DNA"/>
</dbReference>
<comment type="caution">
    <text evidence="3">The sequence shown here is derived from an EMBL/GenBank/DDBJ whole genome shotgun (WGS) entry which is preliminary data.</text>
</comment>
<keyword evidence="3" id="KW-0378">Hydrolase</keyword>
<dbReference type="PANTHER" id="PTHR37017:SF11">
    <property type="entry name" value="ESTERASE_LIPASE_THIOESTERASE DOMAIN-CONTAINING PROTEIN"/>
    <property type="match status" value="1"/>
</dbReference>
<gene>
    <name evidence="3" type="ORF">ACFH04_03885</name>
</gene>
<feature type="region of interest" description="Disordered" evidence="1">
    <location>
        <begin position="1"/>
        <end position="36"/>
    </location>
</feature>
<evidence type="ECO:0000313" key="4">
    <source>
        <dbReference type="Proteomes" id="UP001589887"/>
    </source>
</evidence>
<evidence type="ECO:0000259" key="2">
    <source>
        <dbReference type="Pfam" id="PF12697"/>
    </source>
</evidence>
<evidence type="ECO:0000313" key="3">
    <source>
        <dbReference type="EMBL" id="MFC0842883.1"/>
    </source>
</evidence>
<dbReference type="Proteomes" id="UP001589887">
    <property type="component" value="Unassembled WGS sequence"/>
</dbReference>
<sequence>MIARYQPPSRRRPRRMGPDEFGEDQQSQGGEGDVPARKVHAPMTTYVLIPGAGGSSWYWHGVTDELGRRGRDVVAVDLPGADAGAGLPEYVDTVVEAVGERGELVVVAQSLGAFTAPLVCARLPVSLLVLVNGMIPRPGETPGEWWANTGQEAARRAYDVREGRDPDAPFDVATYFLHDLPQAEIDASGEHAEEESDAVFATPFTLDAWPKVPTRVVTARDDRLFPATFQRQVAQDRLGITPDEVPGGHLAALSYPRELADLLEAYVRAGA</sequence>
<dbReference type="InterPro" id="IPR000073">
    <property type="entry name" value="AB_hydrolase_1"/>
</dbReference>
<reference evidence="3 4" key="1">
    <citation type="submission" date="2024-09" db="EMBL/GenBank/DDBJ databases">
        <authorList>
            <person name="Sun Q."/>
            <person name="Mori K."/>
        </authorList>
    </citation>
    <scope>NUCLEOTIDE SEQUENCE [LARGE SCALE GENOMIC DNA]</scope>
    <source>
        <strain evidence="3 4">JCM 4557</strain>
    </source>
</reference>
<dbReference type="GO" id="GO:0016787">
    <property type="term" value="F:hydrolase activity"/>
    <property type="evidence" value="ECO:0007669"/>
    <property type="project" value="UniProtKB-KW"/>
</dbReference>
<dbReference type="Pfam" id="PF12697">
    <property type="entry name" value="Abhydrolase_6"/>
    <property type="match status" value="1"/>
</dbReference>
<organism evidence="3 4">
    <name type="scientific">Streptomyces noboritoensis</name>
    <dbReference type="NCBI Taxonomy" id="67337"/>
    <lineage>
        <taxon>Bacteria</taxon>
        <taxon>Bacillati</taxon>
        <taxon>Actinomycetota</taxon>
        <taxon>Actinomycetes</taxon>
        <taxon>Kitasatosporales</taxon>
        <taxon>Streptomycetaceae</taxon>
        <taxon>Streptomyces</taxon>
    </lineage>
</organism>